<protein>
    <submittedName>
        <fullName evidence="1">Uncharacterized protein</fullName>
    </submittedName>
</protein>
<proteinExistence type="predicted"/>
<dbReference type="GeneID" id="25918152"/>
<dbReference type="EMBL" id="KQ253134">
    <property type="protein sequence ID" value="KNC69834.1"/>
    <property type="molecule type" value="Genomic_DNA"/>
</dbReference>
<keyword evidence="2" id="KW-1185">Reference proteome</keyword>
<evidence type="ECO:0000313" key="2">
    <source>
        <dbReference type="Proteomes" id="UP000054560"/>
    </source>
</evidence>
<organism evidence="1 2">
    <name type="scientific">Sphaeroforma arctica JP610</name>
    <dbReference type="NCBI Taxonomy" id="667725"/>
    <lineage>
        <taxon>Eukaryota</taxon>
        <taxon>Ichthyosporea</taxon>
        <taxon>Ichthyophonida</taxon>
        <taxon>Sphaeroforma</taxon>
    </lineage>
</organism>
<feature type="non-terminal residue" evidence="1">
    <location>
        <position position="1"/>
    </location>
</feature>
<dbReference type="RefSeq" id="XP_014143736.1">
    <property type="nucleotide sequence ID" value="XM_014288261.1"/>
</dbReference>
<name>A0A0L0EZN3_9EUKA</name>
<gene>
    <name evidence="1" type="ORF">SARC_17648</name>
</gene>
<evidence type="ECO:0000313" key="1">
    <source>
        <dbReference type="EMBL" id="KNC69834.1"/>
    </source>
</evidence>
<dbReference type="Proteomes" id="UP000054560">
    <property type="component" value="Unassembled WGS sequence"/>
</dbReference>
<accession>A0A0L0EZN3</accession>
<sequence length="61" mass="6711">KRRVTAIQELQNELTELHQADASVVAADTELSVFYRCTTCGDPFLGGSQACQPQQVRARVC</sequence>
<dbReference type="AlphaFoldDB" id="A0A0L0EZN3"/>
<reference evidence="1 2" key="1">
    <citation type="submission" date="2011-02" db="EMBL/GenBank/DDBJ databases">
        <title>The Genome Sequence of Sphaeroforma arctica JP610.</title>
        <authorList>
            <consortium name="The Broad Institute Genome Sequencing Platform"/>
            <person name="Russ C."/>
            <person name="Cuomo C."/>
            <person name="Young S.K."/>
            <person name="Zeng Q."/>
            <person name="Gargeya S."/>
            <person name="Alvarado L."/>
            <person name="Berlin A."/>
            <person name="Chapman S.B."/>
            <person name="Chen Z."/>
            <person name="Freedman E."/>
            <person name="Gellesch M."/>
            <person name="Goldberg J."/>
            <person name="Griggs A."/>
            <person name="Gujja S."/>
            <person name="Heilman E."/>
            <person name="Heiman D."/>
            <person name="Howarth C."/>
            <person name="Mehta T."/>
            <person name="Neiman D."/>
            <person name="Pearson M."/>
            <person name="Roberts A."/>
            <person name="Saif S."/>
            <person name="Shea T."/>
            <person name="Shenoy N."/>
            <person name="Sisk P."/>
            <person name="Stolte C."/>
            <person name="Sykes S."/>
            <person name="White J."/>
            <person name="Yandava C."/>
            <person name="Burger G."/>
            <person name="Gray M.W."/>
            <person name="Holland P.W.H."/>
            <person name="King N."/>
            <person name="Lang F.B.F."/>
            <person name="Roger A.J."/>
            <person name="Ruiz-Trillo I."/>
            <person name="Haas B."/>
            <person name="Nusbaum C."/>
            <person name="Birren B."/>
        </authorList>
    </citation>
    <scope>NUCLEOTIDE SEQUENCE [LARGE SCALE GENOMIC DNA]</scope>
    <source>
        <strain evidence="1 2">JP610</strain>
    </source>
</reference>